<protein>
    <recommendedName>
        <fullName evidence="3">Ribosomal protein L9 C-terminal domain-containing protein</fullName>
    </recommendedName>
</protein>
<accession>A0A518HHR4</accession>
<dbReference type="AlphaFoldDB" id="A0A518HHR4"/>
<dbReference type="Gene3D" id="3.10.430.100">
    <property type="entry name" value="Ribosomal protein L9, C-terminal domain"/>
    <property type="match status" value="1"/>
</dbReference>
<keyword evidence="2" id="KW-1185">Reference proteome</keyword>
<name>A0A518HHR4_9BACT</name>
<evidence type="ECO:0000313" key="1">
    <source>
        <dbReference type="EMBL" id="QDV40367.1"/>
    </source>
</evidence>
<dbReference type="KEGG" id="snep:Enr13x_01730"/>
<dbReference type="SUPFAM" id="SSF55653">
    <property type="entry name" value="Ribosomal protein L9 C-domain"/>
    <property type="match status" value="1"/>
</dbReference>
<organism evidence="1 2">
    <name type="scientific">Stieleria neptunia</name>
    <dbReference type="NCBI Taxonomy" id="2527979"/>
    <lineage>
        <taxon>Bacteria</taxon>
        <taxon>Pseudomonadati</taxon>
        <taxon>Planctomycetota</taxon>
        <taxon>Planctomycetia</taxon>
        <taxon>Pirellulales</taxon>
        <taxon>Pirellulaceae</taxon>
        <taxon>Stieleria</taxon>
    </lineage>
</organism>
<dbReference type="Proteomes" id="UP000319004">
    <property type="component" value="Chromosome"/>
</dbReference>
<dbReference type="EMBL" id="CP037423">
    <property type="protein sequence ID" value="QDV40367.1"/>
    <property type="molecule type" value="Genomic_DNA"/>
</dbReference>
<dbReference type="RefSeq" id="WP_145384217.1">
    <property type="nucleotide sequence ID" value="NZ_CP037423.1"/>
</dbReference>
<dbReference type="InterPro" id="IPR036791">
    <property type="entry name" value="Ribosomal_bL9_C_sf"/>
</dbReference>
<reference evidence="1 2" key="1">
    <citation type="submission" date="2019-03" db="EMBL/GenBank/DDBJ databases">
        <title>Deep-cultivation of Planctomycetes and their phenomic and genomic characterization uncovers novel biology.</title>
        <authorList>
            <person name="Wiegand S."/>
            <person name="Jogler M."/>
            <person name="Boedeker C."/>
            <person name="Pinto D."/>
            <person name="Vollmers J."/>
            <person name="Rivas-Marin E."/>
            <person name="Kohn T."/>
            <person name="Peeters S.H."/>
            <person name="Heuer A."/>
            <person name="Rast P."/>
            <person name="Oberbeckmann S."/>
            <person name="Bunk B."/>
            <person name="Jeske O."/>
            <person name="Meyerdierks A."/>
            <person name="Storesund J.E."/>
            <person name="Kallscheuer N."/>
            <person name="Luecker S."/>
            <person name="Lage O.M."/>
            <person name="Pohl T."/>
            <person name="Merkel B.J."/>
            <person name="Hornburger P."/>
            <person name="Mueller R.-W."/>
            <person name="Bruemmer F."/>
            <person name="Labrenz M."/>
            <person name="Spormann A.M."/>
            <person name="Op den Camp H."/>
            <person name="Overmann J."/>
            <person name="Amann R."/>
            <person name="Jetten M.S.M."/>
            <person name="Mascher T."/>
            <person name="Medema M.H."/>
            <person name="Devos D.P."/>
            <person name="Kaster A.-K."/>
            <person name="Ovreas L."/>
            <person name="Rohde M."/>
            <person name="Galperin M.Y."/>
            <person name="Jogler C."/>
        </authorList>
    </citation>
    <scope>NUCLEOTIDE SEQUENCE [LARGE SCALE GENOMIC DNA]</scope>
    <source>
        <strain evidence="1 2">Enr13</strain>
    </source>
</reference>
<proteinExistence type="predicted"/>
<evidence type="ECO:0000313" key="2">
    <source>
        <dbReference type="Proteomes" id="UP000319004"/>
    </source>
</evidence>
<gene>
    <name evidence="1" type="ORF">Enr13x_01730</name>
</gene>
<evidence type="ECO:0008006" key="3">
    <source>
        <dbReference type="Google" id="ProtNLM"/>
    </source>
</evidence>
<sequence>MIDWLKSLFSGREGCDPEPDDLWNAMESMDPRNSLARLRQLKLDSKQFPVVKRLLDGTLSPADCPGVTDWCLAQAVNPTGMDGLGYALQLALKSSGTLYVIPKGQSFPAAMLPKFVSPDQLTIVVNRAGGTPVIITSLDEYLSSSDIVDYSLETLTPSKLRRRLPRQPEITRDRKVTPSITIERTTNDQDRLLEPLELKDLVDAINRELDYNLTPDQLPEVSQPIDQLGLYNFDVQIDPSNKTKINVWVVPSVD</sequence>
<dbReference type="OrthoDB" id="256275at2"/>